<keyword evidence="1" id="KW-0812">Transmembrane</keyword>
<evidence type="ECO:0000256" key="1">
    <source>
        <dbReference type="SAM" id="Phobius"/>
    </source>
</evidence>
<reference evidence="3" key="1">
    <citation type="journal article" date="2024" name="Toxins">
        <title>Genome Sequence Analysis of Native Xenorhabdus Strains Isolated from Entomopathogenic Nematodes in Argentina.</title>
        <authorList>
            <person name="Palma L."/>
            <person name="Frizzo L."/>
            <person name="Kaiser S."/>
            <person name="Berry C."/>
            <person name="Caballero P."/>
            <person name="Bode H.B."/>
            <person name="Del Valle E.E."/>
        </authorList>
    </citation>
    <scope>NUCLEOTIDE SEQUENCE [LARGE SCALE GENOMIC DNA]</scope>
    <source>
        <strain evidence="3">12</strain>
    </source>
</reference>
<keyword evidence="1" id="KW-0472">Membrane</keyword>
<evidence type="ECO:0000313" key="3">
    <source>
        <dbReference type="Proteomes" id="UP001271890"/>
    </source>
</evidence>
<evidence type="ECO:0008006" key="4">
    <source>
        <dbReference type="Google" id="ProtNLM"/>
    </source>
</evidence>
<keyword evidence="3" id="KW-1185">Reference proteome</keyword>
<dbReference type="EMBL" id="VCDN01000012">
    <property type="protein sequence ID" value="MDX7986311.1"/>
    <property type="molecule type" value="Genomic_DNA"/>
</dbReference>
<sequence length="108" mass="11897">MPSSSIPRNVSRFALAIAGSGEWFVALRILQALGASAAPVAAFATVWDVYVDRPENRIIYNFFSSKLTFVSAFGSILGSAIGGLLLRNVSCQLHCIYRLETERKMRKQ</sequence>
<protein>
    <recommendedName>
        <fullName evidence="4">Major facilitator superfamily (MFS) profile domain-containing protein</fullName>
    </recommendedName>
</protein>
<proteinExistence type="predicted"/>
<dbReference type="InterPro" id="IPR036259">
    <property type="entry name" value="MFS_trans_sf"/>
</dbReference>
<name>A0ABU4S5L5_9GAMM</name>
<feature type="transmembrane region" description="Helical" evidence="1">
    <location>
        <begin position="63"/>
        <end position="86"/>
    </location>
</feature>
<gene>
    <name evidence="2" type="ORF">FE392_03030</name>
</gene>
<dbReference type="Gene3D" id="1.20.1720.10">
    <property type="entry name" value="Multidrug resistance protein D"/>
    <property type="match status" value="1"/>
</dbReference>
<evidence type="ECO:0000313" key="2">
    <source>
        <dbReference type="EMBL" id="MDX7986311.1"/>
    </source>
</evidence>
<dbReference type="SUPFAM" id="SSF103473">
    <property type="entry name" value="MFS general substrate transporter"/>
    <property type="match status" value="1"/>
</dbReference>
<feature type="transmembrane region" description="Helical" evidence="1">
    <location>
        <begin position="29"/>
        <end position="51"/>
    </location>
</feature>
<dbReference type="Proteomes" id="UP001271890">
    <property type="component" value="Unassembled WGS sequence"/>
</dbReference>
<accession>A0ABU4S5L5</accession>
<keyword evidence="1" id="KW-1133">Transmembrane helix</keyword>
<organism evidence="2 3">
    <name type="scientific">Xenorhabdus santafensis</name>
    <dbReference type="NCBI Taxonomy" id="2582833"/>
    <lineage>
        <taxon>Bacteria</taxon>
        <taxon>Pseudomonadati</taxon>
        <taxon>Pseudomonadota</taxon>
        <taxon>Gammaproteobacteria</taxon>
        <taxon>Enterobacterales</taxon>
        <taxon>Morganellaceae</taxon>
        <taxon>Xenorhabdus</taxon>
    </lineage>
</organism>
<comment type="caution">
    <text evidence="2">The sequence shown here is derived from an EMBL/GenBank/DDBJ whole genome shotgun (WGS) entry which is preliminary data.</text>
</comment>